<dbReference type="Proteomes" id="UP000248054">
    <property type="component" value="Unassembled WGS sequence"/>
</dbReference>
<keyword evidence="1" id="KW-0472">Membrane</keyword>
<evidence type="ECO:0000313" key="4">
    <source>
        <dbReference type="Proteomes" id="UP000248054"/>
    </source>
</evidence>
<sequence length="440" mass="50509">MLFLPITNNLNNFRRFVSVMLIGFSSLLIAQTEMKTYQPFMFTVEADPASNTTPILNAEVEAIISAQKKAKDSTYDQMNYWNSAYPSYRWHQIMVEAGKRSKIRKNGGRMAILHLAIYDALSDVWNRKQETKQAAPFEDYSRVESLGHLPKYSTYICDYSATAAVAHSIISYYFPDQKPFLDQKLEEFKKARLVTGLQYPSDIELGLIIGENIAEKYIAYAKTDRTDKIWEGTLPKDTSLWRGKPNKYDPMRAQWKPFTLKSTDQFRPGPPPADWSADMKELQEFNKTNAYSEIAWKWRSQPIWDLLLERKLLEYGFDAFEAAYASALFHTTRFDATITAWDGKYHYWGIRPFQYDPSFKPILIDTPNFPGYPAGHTTVAGALAVALSNIFPLDADYFQELALECSESRFEGGVHFRTDNEVGLEIGEKVGKHVLENFPK</sequence>
<reference evidence="3 4" key="1">
    <citation type="submission" date="2018-06" db="EMBL/GenBank/DDBJ databases">
        <title>Genomic Encyclopedia of Type Strains, Phase III (KMG-III): the genomes of soil and plant-associated and newly described type strains.</title>
        <authorList>
            <person name="Whitman W."/>
        </authorList>
    </citation>
    <scope>NUCLEOTIDE SEQUENCE [LARGE SCALE GENOMIC DNA]</scope>
    <source>
        <strain evidence="3 4">CECT 7945</strain>
    </source>
</reference>
<dbReference type="Gene3D" id="1.10.606.20">
    <property type="match status" value="1"/>
</dbReference>
<dbReference type="InterPro" id="IPR000326">
    <property type="entry name" value="PAP2/HPO"/>
</dbReference>
<dbReference type="InterPro" id="IPR036938">
    <property type="entry name" value="PAP2/HPO_sf"/>
</dbReference>
<dbReference type="EMBL" id="QJTD01000001">
    <property type="protein sequence ID" value="PYE82888.1"/>
    <property type="molecule type" value="Genomic_DNA"/>
</dbReference>
<dbReference type="Pfam" id="PF01569">
    <property type="entry name" value="PAP2"/>
    <property type="match status" value="1"/>
</dbReference>
<keyword evidence="4" id="KW-1185">Reference proteome</keyword>
<dbReference type="InterPro" id="IPR052559">
    <property type="entry name" value="V-haloperoxidase"/>
</dbReference>
<dbReference type="CDD" id="cd03398">
    <property type="entry name" value="PAP2_haloperoxidase"/>
    <property type="match status" value="1"/>
</dbReference>
<gene>
    <name evidence="3" type="ORF">DFQ11_101317</name>
</gene>
<protein>
    <submittedName>
        <fullName evidence="3">PAP2 superfamily protein</fullName>
    </submittedName>
</protein>
<organism evidence="3 4">
    <name type="scientific">Winogradskyella epiphytica</name>
    <dbReference type="NCBI Taxonomy" id="262005"/>
    <lineage>
        <taxon>Bacteria</taxon>
        <taxon>Pseudomonadati</taxon>
        <taxon>Bacteroidota</taxon>
        <taxon>Flavobacteriia</taxon>
        <taxon>Flavobacteriales</taxon>
        <taxon>Flavobacteriaceae</taxon>
        <taxon>Winogradskyella</taxon>
    </lineage>
</organism>
<accession>A0A2V4WZN9</accession>
<dbReference type="AlphaFoldDB" id="A0A2V4WZN9"/>
<dbReference type="PANTHER" id="PTHR34599:SF1">
    <property type="entry name" value="PHOSPHATIDIC ACID PHOSPHATASE TYPE 2_HALOPEROXIDASE DOMAIN-CONTAINING PROTEIN"/>
    <property type="match status" value="1"/>
</dbReference>
<evidence type="ECO:0000256" key="1">
    <source>
        <dbReference type="SAM" id="Phobius"/>
    </source>
</evidence>
<evidence type="ECO:0000259" key="2">
    <source>
        <dbReference type="Pfam" id="PF01569"/>
    </source>
</evidence>
<keyword evidence="1" id="KW-0812">Transmembrane</keyword>
<keyword evidence="1" id="KW-1133">Transmembrane helix</keyword>
<feature type="transmembrane region" description="Helical" evidence="1">
    <location>
        <begin position="12"/>
        <end position="30"/>
    </location>
</feature>
<comment type="caution">
    <text evidence="3">The sequence shown here is derived from an EMBL/GenBank/DDBJ whole genome shotgun (WGS) entry which is preliminary data.</text>
</comment>
<dbReference type="PANTHER" id="PTHR34599">
    <property type="entry name" value="PEROXIDASE-RELATED"/>
    <property type="match status" value="1"/>
</dbReference>
<evidence type="ECO:0000313" key="3">
    <source>
        <dbReference type="EMBL" id="PYE82888.1"/>
    </source>
</evidence>
<proteinExistence type="predicted"/>
<dbReference type="SUPFAM" id="SSF48317">
    <property type="entry name" value="Acid phosphatase/Vanadium-dependent haloperoxidase"/>
    <property type="match status" value="1"/>
</dbReference>
<feature type="domain" description="Phosphatidic acid phosphatase type 2/haloperoxidase" evidence="2">
    <location>
        <begin position="344"/>
        <end position="428"/>
    </location>
</feature>
<name>A0A2V4WZN9_9FLAO</name>